<dbReference type="GO" id="GO:0016020">
    <property type="term" value="C:membrane"/>
    <property type="evidence" value="ECO:0007669"/>
    <property type="project" value="UniProtKB-SubCell"/>
</dbReference>
<feature type="transmembrane region" description="Helical" evidence="5">
    <location>
        <begin position="75"/>
        <end position="97"/>
    </location>
</feature>
<dbReference type="HOGENOM" id="CLU_136732_1_0_4"/>
<dbReference type="PATRIC" id="fig|983917.3.peg.3250"/>
<evidence type="ECO:0000313" key="8">
    <source>
        <dbReference type="Proteomes" id="UP000007883"/>
    </source>
</evidence>
<gene>
    <name evidence="7" type="ordered locus">RGE_33270</name>
</gene>
<dbReference type="RefSeq" id="WP_014429527.1">
    <property type="nucleotide sequence ID" value="NC_017075.1"/>
</dbReference>
<keyword evidence="4 5" id="KW-0472">Membrane</keyword>
<accession>I0HUH9</accession>
<dbReference type="eggNOG" id="ENOG5032VYF">
    <property type="taxonomic scope" value="Bacteria"/>
</dbReference>
<evidence type="ECO:0000259" key="6">
    <source>
        <dbReference type="Pfam" id="PF13664"/>
    </source>
</evidence>
<keyword evidence="8" id="KW-1185">Reference proteome</keyword>
<evidence type="ECO:0000256" key="1">
    <source>
        <dbReference type="ARBA" id="ARBA00004370"/>
    </source>
</evidence>
<dbReference type="KEGG" id="rge:RGE_33270"/>
<evidence type="ECO:0000256" key="3">
    <source>
        <dbReference type="ARBA" id="ARBA00022989"/>
    </source>
</evidence>
<reference evidence="7 8" key="1">
    <citation type="journal article" date="2012" name="J. Bacteriol.">
        <title>Complete genome sequence of phototrophic betaproteobacterium Rubrivivax gelatinosus IL144.</title>
        <authorList>
            <person name="Nagashima S."/>
            <person name="Kamimura A."/>
            <person name="Shimizu T."/>
            <person name="Nakamura-isaki S."/>
            <person name="Aono E."/>
            <person name="Sakamoto K."/>
            <person name="Ichikawa N."/>
            <person name="Nakazawa H."/>
            <person name="Sekine M."/>
            <person name="Yamazaki S."/>
            <person name="Fujita N."/>
            <person name="Shimada K."/>
            <person name="Hanada S."/>
            <person name="Nagashima K.V.P."/>
        </authorList>
    </citation>
    <scope>NUCLEOTIDE SEQUENCE [LARGE SCALE GENOMIC DNA]</scope>
    <source>
        <strain evidence="8">NBRC 100245 / IL144</strain>
    </source>
</reference>
<evidence type="ECO:0000313" key="7">
    <source>
        <dbReference type="EMBL" id="BAL96666.1"/>
    </source>
</evidence>
<comment type="subcellular location">
    <subcellularLocation>
        <location evidence="1">Membrane</location>
    </subcellularLocation>
</comment>
<feature type="domain" description="TMEM205-like" evidence="6">
    <location>
        <begin position="9"/>
        <end position="105"/>
    </location>
</feature>
<keyword evidence="2 5" id="KW-0812">Transmembrane</keyword>
<dbReference type="Pfam" id="PF13664">
    <property type="entry name" value="DUF4149"/>
    <property type="match status" value="1"/>
</dbReference>
<evidence type="ECO:0000256" key="2">
    <source>
        <dbReference type="ARBA" id="ARBA00022692"/>
    </source>
</evidence>
<feature type="transmembrane region" description="Helical" evidence="5">
    <location>
        <begin position="12"/>
        <end position="33"/>
    </location>
</feature>
<organism evidence="7 8">
    <name type="scientific">Rubrivivax gelatinosus (strain NBRC 100245 / IL144)</name>
    <dbReference type="NCBI Taxonomy" id="983917"/>
    <lineage>
        <taxon>Bacteria</taxon>
        <taxon>Pseudomonadati</taxon>
        <taxon>Pseudomonadota</taxon>
        <taxon>Betaproteobacteria</taxon>
        <taxon>Burkholderiales</taxon>
        <taxon>Sphaerotilaceae</taxon>
        <taxon>Rubrivivax</taxon>
    </lineage>
</organism>
<dbReference type="AlphaFoldDB" id="I0HUH9"/>
<proteinExistence type="predicted"/>
<dbReference type="Proteomes" id="UP000007883">
    <property type="component" value="Chromosome"/>
</dbReference>
<dbReference type="STRING" id="983917.RGE_33270"/>
<dbReference type="InterPro" id="IPR025423">
    <property type="entry name" value="TMEM205-like"/>
</dbReference>
<dbReference type="EMBL" id="AP012320">
    <property type="protein sequence ID" value="BAL96666.1"/>
    <property type="molecule type" value="Genomic_DNA"/>
</dbReference>
<feature type="transmembrane region" description="Helical" evidence="5">
    <location>
        <begin position="45"/>
        <end position="63"/>
    </location>
</feature>
<protein>
    <recommendedName>
        <fullName evidence="6">TMEM205-like domain-containing protein</fullName>
    </recommendedName>
</protein>
<evidence type="ECO:0000256" key="5">
    <source>
        <dbReference type="SAM" id="Phobius"/>
    </source>
</evidence>
<feature type="transmembrane region" description="Helical" evidence="5">
    <location>
        <begin position="109"/>
        <end position="136"/>
    </location>
</feature>
<name>I0HUH9_RUBGI</name>
<keyword evidence="3 5" id="KW-1133">Transmembrane helix</keyword>
<sequence>MAQERWRRLLPGLWAGWLLCVALLATPAGFALLPQADAGRLAARMLAQEAYTSLALGIVMVLLERAAARRDGGPQFSWGLGLALGAIFCTVFGYFVIQPMMPAARLGQGALSFGALHAISSSIYALKCVLVLTLAWRATFSRSPSS</sequence>
<evidence type="ECO:0000256" key="4">
    <source>
        <dbReference type="ARBA" id="ARBA00023136"/>
    </source>
</evidence>